<protein>
    <submittedName>
        <fullName evidence="2">Uncharacterized protein</fullName>
    </submittedName>
</protein>
<organism evidence="2 3">
    <name type="scientific">Nyssa sinensis</name>
    <dbReference type="NCBI Taxonomy" id="561372"/>
    <lineage>
        <taxon>Eukaryota</taxon>
        <taxon>Viridiplantae</taxon>
        <taxon>Streptophyta</taxon>
        <taxon>Embryophyta</taxon>
        <taxon>Tracheophyta</taxon>
        <taxon>Spermatophyta</taxon>
        <taxon>Magnoliopsida</taxon>
        <taxon>eudicotyledons</taxon>
        <taxon>Gunneridae</taxon>
        <taxon>Pentapetalae</taxon>
        <taxon>asterids</taxon>
        <taxon>Cornales</taxon>
        <taxon>Nyssaceae</taxon>
        <taxon>Nyssa</taxon>
    </lineage>
</organism>
<dbReference type="EMBL" id="CM018040">
    <property type="protein sequence ID" value="KAA8535568.1"/>
    <property type="molecule type" value="Genomic_DNA"/>
</dbReference>
<evidence type="ECO:0000256" key="1">
    <source>
        <dbReference type="SAM" id="Phobius"/>
    </source>
</evidence>
<proteinExistence type="predicted"/>
<evidence type="ECO:0000313" key="2">
    <source>
        <dbReference type="EMBL" id="KAA8535568.1"/>
    </source>
</evidence>
<dbReference type="AlphaFoldDB" id="A0A5J5AZ64"/>
<keyword evidence="1" id="KW-1133">Transmembrane helix</keyword>
<feature type="transmembrane region" description="Helical" evidence="1">
    <location>
        <begin position="21"/>
        <end position="42"/>
    </location>
</feature>
<evidence type="ECO:0000313" key="3">
    <source>
        <dbReference type="Proteomes" id="UP000325577"/>
    </source>
</evidence>
<sequence>MGLPTRNISHSGRSRYALRCVHLLVFLALIAVIVIFNLDVIIMQTRTVEHHDTETKIIEEKTVRLRL</sequence>
<name>A0A5J5AZ64_9ASTE</name>
<keyword evidence="1" id="KW-0812">Transmembrane</keyword>
<reference evidence="2 3" key="1">
    <citation type="submission" date="2019-09" db="EMBL/GenBank/DDBJ databases">
        <title>A chromosome-level genome assembly of the Chinese tupelo Nyssa sinensis.</title>
        <authorList>
            <person name="Yang X."/>
            <person name="Kang M."/>
            <person name="Yang Y."/>
            <person name="Xiong H."/>
            <person name="Wang M."/>
            <person name="Zhang Z."/>
            <person name="Wang Z."/>
            <person name="Wu H."/>
            <person name="Ma T."/>
            <person name="Liu J."/>
            <person name="Xi Z."/>
        </authorList>
    </citation>
    <scope>NUCLEOTIDE SEQUENCE [LARGE SCALE GENOMIC DNA]</scope>
    <source>
        <strain evidence="2">J267</strain>
        <tissue evidence="2">Leaf</tissue>
    </source>
</reference>
<accession>A0A5J5AZ64</accession>
<keyword evidence="3" id="KW-1185">Reference proteome</keyword>
<gene>
    <name evidence="2" type="ORF">F0562_030546</name>
</gene>
<dbReference type="Proteomes" id="UP000325577">
    <property type="component" value="Linkage Group LG17"/>
</dbReference>
<keyword evidence="1" id="KW-0472">Membrane</keyword>